<dbReference type="OrthoDB" id="737278at2759"/>
<keyword evidence="5" id="KW-0539">Nucleus</keyword>
<dbReference type="Pfam" id="PF02365">
    <property type="entry name" value="NAM"/>
    <property type="match status" value="1"/>
</dbReference>
<dbReference type="Gramene" id="rna-gnl|WGS:JABURB|Cocit.L1535.1">
    <property type="protein sequence ID" value="cds-KAF7848823.1"/>
    <property type="gene ID" value="gene-BT93_L1535"/>
</dbReference>
<evidence type="ECO:0000313" key="9">
    <source>
        <dbReference type="Proteomes" id="UP000806378"/>
    </source>
</evidence>
<keyword evidence="3" id="KW-0238">DNA-binding</keyword>
<reference evidence="8" key="1">
    <citation type="submission" date="2020-05" db="EMBL/GenBank/DDBJ databases">
        <title>WGS assembly of Corymbia citriodora subspecies variegata.</title>
        <authorList>
            <person name="Barry K."/>
            <person name="Hundley H."/>
            <person name="Shu S."/>
            <person name="Jenkins J."/>
            <person name="Grimwood J."/>
            <person name="Baten A."/>
        </authorList>
    </citation>
    <scope>NUCLEOTIDE SEQUENCE</scope>
    <source>
        <strain evidence="8">CV2-018</strain>
    </source>
</reference>
<evidence type="ECO:0000256" key="1">
    <source>
        <dbReference type="ARBA" id="ARBA00004123"/>
    </source>
</evidence>
<dbReference type="PANTHER" id="PTHR31989">
    <property type="entry name" value="NAC DOMAIN-CONTAINING PROTEIN 82-RELATED"/>
    <property type="match status" value="1"/>
</dbReference>
<dbReference type="Proteomes" id="UP000806378">
    <property type="component" value="Unassembled WGS sequence"/>
</dbReference>
<keyword evidence="9" id="KW-1185">Reference proteome</keyword>
<dbReference type="PROSITE" id="PS51005">
    <property type="entry name" value="NAC"/>
    <property type="match status" value="1"/>
</dbReference>
<evidence type="ECO:0000256" key="4">
    <source>
        <dbReference type="ARBA" id="ARBA00023163"/>
    </source>
</evidence>
<sequence length="208" mass="24358">MEPFQVGYRFSPSEEELVNTHLMSKVLGYADHCVIPEIEDFYAWDPWDLPRVYQGNYDISNVPSDGWDWYFLCPSPYVAQNSERIKRKTRSGNWKITSQRDDVRTRNTRALIGTKRILTFYKSRVKTGWVMHEYHLNPELLNGYSSKFQIPYILCRLKRKSEESYDISPSFEGGGPSATHDTPAQQESIEDTDHEVSNPKDRTFFRSK</sequence>
<comment type="subcellular location">
    <subcellularLocation>
        <location evidence="1">Nucleus</location>
    </subcellularLocation>
</comment>
<dbReference type="InterPro" id="IPR036093">
    <property type="entry name" value="NAC_dom_sf"/>
</dbReference>
<feature type="compositionally biased region" description="Basic and acidic residues" evidence="6">
    <location>
        <begin position="194"/>
        <end position="208"/>
    </location>
</feature>
<evidence type="ECO:0000313" key="8">
    <source>
        <dbReference type="EMBL" id="KAF7848823.1"/>
    </source>
</evidence>
<dbReference type="Gene3D" id="2.170.150.80">
    <property type="entry name" value="NAC domain"/>
    <property type="match status" value="1"/>
</dbReference>
<keyword evidence="4" id="KW-0804">Transcription</keyword>
<dbReference type="InterPro" id="IPR003441">
    <property type="entry name" value="NAC-dom"/>
</dbReference>
<organism evidence="8 9">
    <name type="scientific">Corymbia citriodora subsp. variegata</name>
    <dbReference type="NCBI Taxonomy" id="360336"/>
    <lineage>
        <taxon>Eukaryota</taxon>
        <taxon>Viridiplantae</taxon>
        <taxon>Streptophyta</taxon>
        <taxon>Embryophyta</taxon>
        <taxon>Tracheophyta</taxon>
        <taxon>Spermatophyta</taxon>
        <taxon>Magnoliopsida</taxon>
        <taxon>eudicotyledons</taxon>
        <taxon>Gunneridae</taxon>
        <taxon>Pentapetalae</taxon>
        <taxon>rosids</taxon>
        <taxon>malvids</taxon>
        <taxon>Myrtales</taxon>
        <taxon>Myrtaceae</taxon>
        <taxon>Myrtoideae</taxon>
        <taxon>Eucalypteae</taxon>
        <taxon>Corymbia</taxon>
    </lineage>
</organism>
<feature type="region of interest" description="Disordered" evidence="6">
    <location>
        <begin position="165"/>
        <end position="208"/>
    </location>
</feature>
<dbReference type="GO" id="GO:0005634">
    <property type="term" value="C:nucleus"/>
    <property type="evidence" value="ECO:0007669"/>
    <property type="project" value="UniProtKB-SubCell"/>
</dbReference>
<evidence type="ECO:0000256" key="3">
    <source>
        <dbReference type="ARBA" id="ARBA00023125"/>
    </source>
</evidence>
<evidence type="ECO:0000256" key="5">
    <source>
        <dbReference type="ARBA" id="ARBA00023242"/>
    </source>
</evidence>
<dbReference type="GO" id="GO:0003677">
    <property type="term" value="F:DNA binding"/>
    <property type="evidence" value="ECO:0007669"/>
    <property type="project" value="UniProtKB-KW"/>
</dbReference>
<accession>A0A8T0CMM2</accession>
<dbReference type="SUPFAM" id="SSF101941">
    <property type="entry name" value="NAC domain"/>
    <property type="match status" value="1"/>
</dbReference>
<comment type="caution">
    <text evidence="8">The sequence shown here is derived from an EMBL/GenBank/DDBJ whole genome shotgun (WGS) entry which is preliminary data.</text>
</comment>
<gene>
    <name evidence="8" type="ORF">BT93_L1535</name>
</gene>
<dbReference type="AlphaFoldDB" id="A0A8T0CMM2"/>
<evidence type="ECO:0000256" key="6">
    <source>
        <dbReference type="SAM" id="MobiDB-lite"/>
    </source>
</evidence>
<dbReference type="EMBL" id="MU089967">
    <property type="protein sequence ID" value="KAF7848823.1"/>
    <property type="molecule type" value="Genomic_DNA"/>
</dbReference>
<dbReference type="GO" id="GO:0006355">
    <property type="term" value="P:regulation of DNA-templated transcription"/>
    <property type="evidence" value="ECO:0007669"/>
    <property type="project" value="InterPro"/>
</dbReference>
<proteinExistence type="predicted"/>
<evidence type="ECO:0000256" key="2">
    <source>
        <dbReference type="ARBA" id="ARBA00023015"/>
    </source>
</evidence>
<protein>
    <recommendedName>
        <fullName evidence="7">NAC domain-containing protein</fullName>
    </recommendedName>
</protein>
<evidence type="ECO:0000259" key="7">
    <source>
        <dbReference type="PROSITE" id="PS51005"/>
    </source>
</evidence>
<keyword evidence="2" id="KW-0805">Transcription regulation</keyword>
<feature type="domain" description="NAC" evidence="7">
    <location>
        <begin position="4"/>
        <end position="160"/>
    </location>
</feature>
<name>A0A8T0CMM2_CORYI</name>